<dbReference type="GeneID" id="136072149"/>
<dbReference type="Pfam" id="PF24681">
    <property type="entry name" value="Kelch_KLHDC2_KLHL20_DRC7"/>
    <property type="match status" value="1"/>
</dbReference>
<dbReference type="PIRSF" id="PIRSF037037">
    <property type="entry name" value="Kelch-like_protein_gigaxonin"/>
    <property type="match status" value="1"/>
</dbReference>
<dbReference type="RefSeq" id="XP_065676839.1">
    <property type="nucleotide sequence ID" value="XM_065820767.1"/>
</dbReference>
<dbReference type="InterPro" id="IPR006652">
    <property type="entry name" value="Kelch_1"/>
</dbReference>
<evidence type="ECO:0000256" key="2">
    <source>
        <dbReference type="ARBA" id="ARBA00022737"/>
    </source>
</evidence>
<dbReference type="Pfam" id="PF01344">
    <property type="entry name" value="Kelch_1"/>
    <property type="match status" value="2"/>
</dbReference>
<dbReference type="Gene3D" id="2.120.10.80">
    <property type="entry name" value="Kelch-type beta propeller"/>
    <property type="match status" value="2"/>
</dbReference>
<dbReference type="InterPro" id="IPR017096">
    <property type="entry name" value="BTB-kelch_protein"/>
</dbReference>
<dbReference type="SMART" id="SM00612">
    <property type="entry name" value="Kelch"/>
    <property type="match status" value="6"/>
</dbReference>
<keyword evidence="1" id="KW-0880">Kelch repeat</keyword>
<evidence type="ECO:0000313" key="4">
    <source>
        <dbReference type="Proteomes" id="UP001652625"/>
    </source>
</evidence>
<keyword evidence="2" id="KW-0677">Repeat</keyword>
<protein>
    <submittedName>
        <fullName evidence="5">Kelch-like protein 18 isoform X2</fullName>
    </submittedName>
</protein>
<proteinExistence type="predicted"/>
<dbReference type="Gene3D" id="3.30.710.10">
    <property type="entry name" value="Potassium Channel Kv1.1, Chain A"/>
    <property type="match status" value="1"/>
</dbReference>
<gene>
    <name evidence="5" type="primary">LOC136072149</name>
</gene>
<dbReference type="Pfam" id="PF00651">
    <property type="entry name" value="BTB"/>
    <property type="match status" value="1"/>
</dbReference>
<organism evidence="4 5">
    <name type="scientific">Hydra vulgaris</name>
    <name type="common">Hydra</name>
    <name type="synonym">Hydra attenuata</name>
    <dbReference type="NCBI Taxonomy" id="6087"/>
    <lineage>
        <taxon>Eukaryota</taxon>
        <taxon>Metazoa</taxon>
        <taxon>Cnidaria</taxon>
        <taxon>Hydrozoa</taxon>
        <taxon>Hydroidolina</taxon>
        <taxon>Anthoathecata</taxon>
        <taxon>Aplanulata</taxon>
        <taxon>Hydridae</taxon>
        <taxon>Hydra</taxon>
    </lineage>
</organism>
<dbReference type="PROSITE" id="PS50097">
    <property type="entry name" value="BTB"/>
    <property type="match status" value="1"/>
</dbReference>
<sequence>MFNGNMKESKEKIIEINSVSLDVMKLVLNFIYTGSIQLSNDNVEDVLQAANLMLIKSLKDVCCRFLETLLTVNNCLGMQKFSESYACENLFSITTNFIHENFGYVMDCDEFLQMQAAQLEPILASDELRVLNEEHVYEALIRWIKYDIKIRKLYFLNLLSLIRLPLVSPDYLVDRVETEPLINEFPKCKELLLEAHHYMLLPNRKIGSLNSRTRPRKYENGNEILVACGGNGEPSSNSTVFTYHMVKNYWNELPRMVPERGYHGLATINGEMFVVGGITTTRTEGRESTIEMLDTVKKYDMEQAIWVSVASLHARRSKMSVIECAGNIYAIGGFDGAQTLNSVECYCPITDRWKFVSPMITHRRCTCAVSCGNFIFVVGGHDGAQILNTIETYDVERDVWSNTEIAPMTDRRSFPCAVNINDEIYVMGGYDGHDTLRSCEFFSISGNEWVSIEPMSVARSNAGAIFMNRKIYVVGGWDGVSLNSVEYYDLVTHEWVRISSLPRPATGIRCGILINPTLNEQKPRQKSNKANSCLIS</sequence>
<dbReference type="InterPro" id="IPR011333">
    <property type="entry name" value="SKP1/BTB/POZ_sf"/>
</dbReference>
<dbReference type="InterPro" id="IPR015915">
    <property type="entry name" value="Kelch-typ_b-propeller"/>
</dbReference>
<feature type="domain" description="BTB" evidence="3">
    <location>
        <begin position="1"/>
        <end position="40"/>
    </location>
</feature>
<reference evidence="5" key="1">
    <citation type="submission" date="2025-08" db="UniProtKB">
        <authorList>
            <consortium name="RefSeq"/>
        </authorList>
    </citation>
    <scope>IDENTIFICATION</scope>
</reference>
<name>A0ABM4DQH4_HYDVU</name>
<accession>A0ABM4DQH4</accession>
<dbReference type="Gene3D" id="1.25.40.420">
    <property type="match status" value="1"/>
</dbReference>
<dbReference type="Proteomes" id="UP001652625">
    <property type="component" value="Chromosome 15"/>
</dbReference>
<dbReference type="SUPFAM" id="SSF54695">
    <property type="entry name" value="POZ domain"/>
    <property type="match status" value="1"/>
</dbReference>
<dbReference type="SUPFAM" id="SSF117281">
    <property type="entry name" value="Kelch motif"/>
    <property type="match status" value="1"/>
</dbReference>
<dbReference type="PANTHER" id="PTHR45632:SF30">
    <property type="entry name" value="BTB DOMAIN-CONTAINING PROTEIN"/>
    <property type="match status" value="1"/>
</dbReference>
<evidence type="ECO:0000256" key="1">
    <source>
        <dbReference type="ARBA" id="ARBA00022441"/>
    </source>
</evidence>
<dbReference type="InterPro" id="IPR000210">
    <property type="entry name" value="BTB/POZ_dom"/>
</dbReference>
<dbReference type="SMART" id="SM00875">
    <property type="entry name" value="BACK"/>
    <property type="match status" value="1"/>
</dbReference>
<dbReference type="InterPro" id="IPR011705">
    <property type="entry name" value="BACK"/>
</dbReference>
<evidence type="ECO:0000313" key="5">
    <source>
        <dbReference type="RefSeq" id="XP_065676839.1"/>
    </source>
</evidence>
<keyword evidence="4" id="KW-1185">Reference proteome</keyword>
<evidence type="ECO:0000259" key="3">
    <source>
        <dbReference type="PROSITE" id="PS50097"/>
    </source>
</evidence>
<dbReference type="PANTHER" id="PTHR45632">
    <property type="entry name" value="LD33804P"/>
    <property type="match status" value="1"/>
</dbReference>
<dbReference type="Pfam" id="PF07707">
    <property type="entry name" value="BACK"/>
    <property type="match status" value="1"/>
</dbReference>